<dbReference type="GO" id="GO:0005737">
    <property type="term" value="C:cytoplasm"/>
    <property type="evidence" value="ECO:0007669"/>
    <property type="project" value="TreeGrafter"/>
</dbReference>
<sequence length="74" mass="8107">MGNVSLVVPSIHPGYSLGRNVMIHTKDFEELAGSEEAQRWTLIAATSMALTSVRLFTDGELAAEAKQEFLKTKL</sequence>
<dbReference type="EMBL" id="BDGG01000002">
    <property type="protein sequence ID" value="GAU92180.1"/>
    <property type="molecule type" value="Genomic_DNA"/>
</dbReference>
<reference evidence="1 2" key="1">
    <citation type="journal article" date="2016" name="Nat. Commun.">
        <title>Extremotolerant tardigrade genome and improved radiotolerance of human cultured cells by tardigrade-unique protein.</title>
        <authorList>
            <person name="Hashimoto T."/>
            <person name="Horikawa D.D."/>
            <person name="Saito Y."/>
            <person name="Kuwahara H."/>
            <person name="Kozuka-Hata H."/>
            <person name="Shin-I T."/>
            <person name="Minakuchi Y."/>
            <person name="Ohishi K."/>
            <person name="Motoyama A."/>
            <person name="Aizu T."/>
            <person name="Enomoto A."/>
            <person name="Kondo K."/>
            <person name="Tanaka S."/>
            <person name="Hara Y."/>
            <person name="Koshikawa S."/>
            <person name="Sagara H."/>
            <person name="Miura T."/>
            <person name="Yokobori S."/>
            <person name="Miyagawa K."/>
            <person name="Suzuki Y."/>
            <person name="Kubo T."/>
            <person name="Oyama M."/>
            <person name="Kohara Y."/>
            <person name="Fujiyama A."/>
            <person name="Arakawa K."/>
            <person name="Katayama T."/>
            <person name="Toyoda A."/>
            <person name="Kunieda T."/>
        </authorList>
    </citation>
    <scope>NUCLEOTIDE SEQUENCE [LARGE SCALE GENOMIC DNA]</scope>
    <source>
        <strain evidence="1 2">YOKOZUNA-1</strain>
    </source>
</reference>
<evidence type="ECO:0000313" key="1">
    <source>
        <dbReference type="EMBL" id="GAU92180.1"/>
    </source>
</evidence>
<dbReference type="PANTHER" id="PTHR30575">
    <property type="entry name" value="PEPTIDASE M20"/>
    <property type="match status" value="1"/>
</dbReference>
<dbReference type="PANTHER" id="PTHR30575:SF0">
    <property type="entry name" value="XAA-ARG DIPEPTIDASE"/>
    <property type="match status" value="1"/>
</dbReference>
<dbReference type="Gene3D" id="3.40.630.10">
    <property type="entry name" value="Zn peptidases"/>
    <property type="match status" value="1"/>
</dbReference>
<name>A0A1D1UUI5_RAMVA</name>
<dbReference type="GO" id="GO:0016805">
    <property type="term" value="F:dipeptidase activity"/>
    <property type="evidence" value="ECO:0007669"/>
    <property type="project" value="TreeGrafter"/>
</dbReference>
<comment type="caution">
    <text evidence="1">The sequence shown here is derived from an EMBL/GenBank/DDBJ whole genome shotgun (WGS) entry which is preliminary data.</text>
</comment>
<accession>A0A1D1UUI5</accession>
<dbReference type="AlphaFoldDB" id="A0A1D1UUI5"/>
<dbReference type="GO" id="GO:0071713">
    <property type="term" value="F:para-aminobenzoyl-glutamate hydrolase activity"/>
    <property type="evidence" value="ECO:0007669"/>
    <property type="project" value="TreeGrafter"/>
</dbReference>
<evidence type="ECO:0000313" key="2">
    <source>
        <dbReference type="Proteomes" id="UP000186922"/>
    </source>
</evidence>
<dbReference type="InterPro" id="IPR052030">
    <property type="entry name" value="Peptidase_M20/M20A_hydrolases"/>
</dbReference>
<keyword evidence="2" id="KW-1185">Reference proteome</keyword>
<dbReference type="STRING" id="947166.A0A1D1UUI5"/>
<dbReference type="Proteomes" id="UP000186922">
    <property type="component" value="Unassembled WGS sequence"/>
</dbReference>
<dbReference type="OrthoDB" id="10063738at2759"/>
<dbReference type="MEROPS" id="M20.021"/>
<organism evidence="1 2">
    <name type="scientific">Ramazzottius varieornatus</name>
    <name type="common">Water bear</name>
    <name type="synonym">Tardigrade</name>
    <dbReference type="NCBI Taxonomy" id="947166"/>
    <lineage>
        <taxon>Eukaryota</taxon>
        <taxon>Metazoa</taxon>
        <taxon>Ecdysozoa</taxon>
        <taxon>Tardigrada</taxon>
        <taxon>Eutardigrada</taxon>
        <taxon>Parachela</taxon>
        <taxon>Hypsibioidea</taxon>
        <taxon>Ramazzottiidae</taxon>
        <taxon>Ramazzottius</taxon>
    </lineage>
</organism>
<gene>
    <name evidence="1" type="primary">RvY_04293-1</name>
    <name evidence="1" type="synonym">RvY_04293.1</name>
    <name evidence="1" type="ORF">RvY_04293</name>
</gene>
<dbReference type="GO" id="GO:0046657">
    <property type="term" value="P:folic acid catabolic process"/>
    <property type="evidence" value="ECO:0007669"/>
    <property type="project" value="TreeGrafter"/>
</dbReference>
<proteinExistence type="predicted"/>
<protein>
    <submittedName>
        <fullName evidence="1">Uncharacterized protein</fullName>
    </submittedName>
</protein>